<evidence type="ECO:0000313" key="2">
    <source>
        <dbReference type="EMBL" id="NSL91196.1"/>
    </source>
</evidence>
<keyword evidence="3" id="KW-1185">Reference proteome</keyword>
<dbReference type="InterPro" id="IPR029068">
    <property type="entry name" value="Glyas_Bleomycin-R_OHBP_Dase"/>
</dbReference>
<evidence type="ECO:0000313" key="3">
    <source>
        <dbReference type="Proteomes" id="UP000281028"/>
    </source>
</evidence>
<protein>
    <submittedName>
        <fullName evidence="2">VOC family protein</fullName>
    </submittedName>
</protein>
<organism evidence="2 3">
    <name type="scientific">Chitinophaga solisilvae</name>
    <dbReference type="NCBI Taxonomy" id="1233460"/>
    <lineage>
        <taxon>Bacteria</taxon>
        <taxon>Pseudomonadati</taxon>
        <taxon>Bacteroidota</taxon>
        <taxon>Chitinophagia</taxon>
        <taxon>Chitinophagales</taxon>
        <taxon>Chitinophagaceae</taxon>
        <taxon>Chitinophaga</taxon>
    </lineage>
</organism>
<dbReference type="InterPro" id="IPR004360">
    <property type="entry name" value="Glyas_Fos-R_dOase_dom"/>
</dbReference>
<dbReference type="Pfam" id="PF00903">
    <property type="entry name" value="Glyoxalase"/>
    <property type="match status" value="1"/>
</dbReference>
<proteinExistence type="predicted"/>
<dbReference type="Gene3D" id="3.30.720.110">
    <property type="match status" value="1"/>
</dbReference>
<dbReference type="Gene3D" id="3.30.720.120">
    <property type="match status" value="1"/>
</dbReference>
<dbReference type="PANTHER" id="PTHR34109:SF1">
    <property type="entry name" value="VOC DOMAIN-CONTAINING PROTEIN"/>
    <property type="match status" value="1"/>
</dbReference>
<geneLocation type="plasmid" evidence="2">
    <name>MgbsP1</name>
</geneLocation>
<reference evidence="2" key="1">
    <citation type="submission" date="2020-05" db="EMBL/GenBank/DDBJ databases">
        <title>Chitinophaga laudate sp. nov., isolated from a tropical peat swamp.</title>
        <authorList>
            <person name="Goh C.B.S."/>
            <person name="Lee M.S."/>
            <person name="Parimannan S."/>
            <person name="Pasbakhsh P."/>
            <person name="Yule C.M."/>
            <person name="Rajandas H."/>
            <person name="Loke S."/>
            <person name="Croft L."/>
            <person name="Tan J.B.L."/>
        </authorList>
    </citation>
    <scope>NUCLEOTIDE SEQUENCE</scope>
    <source>
        <strain evidence="2">Mgbs1</strain>
        <plasmid evidence="2">MgbsP1</plasmid>
    </source>
</reference>
<gene>
    <name evidence="2" type="ORF">ECE50_030515</name>
</gene>
<keyword evidence="2" id="KW-0614">Plasmid</keyword>
<dbReference type="EMBL" id="RIAR02000002">
    <property type="protein sequence ID" value="NSL91196.1"/>
    <property type="molecule type" value="Genomic_DNA"/>
</dbReference>
<accession>A0A3S1D3Q6</accession>
<dbReference type="SUPFAM" id="SSF54593">
    <property type="entry name" value="Glyoxalase/Bleomycin resistance protein/Dihydroxybiphenyl dioxygenase"/>
    <property type="match status" value="1"/>
</dbReference>
<name>A0A3S1D3Q6_9BACT</name>
<evidence type="ECO:0000259" key="1">
    <source>
        <dbReference type="Pfam" id="PF00903"/>
    </source>
</evidence>
<dbReference type="PANTHER" id="PTHR34109">
    <property type="entry name" value="BNAUNNG04460D PROTEIN-RELATED"/>
    <property type="match status" value="1"/>
</dbReference>
<dbReference type="Proteomes" id="UP000281028">
    <property type="component" value="Unassembled WGS sequence"/>
</dbReference>
<comment type="caution">
    <text evidence="2">The sequence shown here is derived from an EMBL/GenBank/DDBJ whole genome shotgun (WGS) entry which is preliminary data.</text>
</comment>
<dbReference type="OrthoDB" id="9795306at2"/>
<sequence>MEIPKGHQAVMPYMMLSDAAGFIRFTEKVFGAMLTHTTNRDNTDKIMHAEIQIAGNTIMFCDATEQWKEQTANLFVYVPDADTTYLTAIDNGGATIMELTDQHYGRTCGVKDPVGNVWWITSVK</sequence>
<dbReference type="AlphaFoldDB" id="A0A3S1D3Q6"/>
<feature type="domain" description="Glyoxalase/fosfomycin resistance/dioxygenase" evidence="1">
    <location>
        <begin position="17"/>
        <end position="120"/>
    </location>
</feature>